<name>D4ALP7_ARTBC</name>
<sequence>MLSCCRPRKDATGEREPLLPASESETELQRKVKQKFRQYEMFRALSAGYMPTTEQAAALLRLVLVSDVLNPDNPMLSPRGGRIAKDCRAWTRIFIALLREKNSGDQLQEIISQFIHSNVSINTAQVASAASKSKARADTIAGLILLNVCGGQANYLNIIAYESVRTVGKLLMTNSDFRRLIGDITTIGRSIFSDTTASLSDAISRVAEEVEPSESQKNSVKATNGDNKQAPTSDELMQDGEQVMETAKEGLEDTGCAAKKSAETNISTEVQDSLLYQMKKTVEDLRLRSDYDKSVSTISGLVQRYAGIYMQTIGSTVEGASDALDIDPELHDAMKNLWELARSFGSQNEWQSLESKFQQLMQGAKRSTGVNDTLDHIGQSIYSLFTDPSFWDSGEDTVKTLKEKVKETEGDLPQQEFKDFIYQLKKTLISVTQDAAIAKLITATKKIALGICEAYRNEGIRLMADALNIFLPLLIRAIQYIPIPRLEISVPQMDLLLENVVIEPGHTVHNSSFLPYQVLVTTISNMELRKTHSKEAVSGMKNVVNVTLNGLCFSANDFGYWIKAHKPPFPSIFDEGIASFCLDQRGIDVSCEFEVGKERLEQILSLRAVRVHIHKLDYSIAKSRWSCILWALKPFLKHMIRRSLEKMIAEKIVGYARTANRELLFVRERLRAARIADPDDFLTFIRAVMARLSGKADPDIFTRLGFDAQRGGIFDGVYAPGSLAKAWHEEQQRADELIERSSQDSLNQRPTWRNSIFDVPARGH</sequence>
<feature type="domain" description="HAM1-like N-terminal" evidence="2">
    <location>
        <begin position="213"/>
        <end position="594"/>
    </location>
</feature>
<feature type="compositionally biased region" description="Polar residues" evidence="1">
    <location>
        <begin position="213"/>
        <end position="232"/>
    </location>
</feature>
<dbReference type="SUPFAM" id="SSF55394">
    <property type="entry name" value="Bactericidal permeability-increasing protein, BPI"/>
    <property type="match status" value="1"/>
</dbReference>
<dbReference type="PANTHER" id="PTHR31138:SF4">
    <property type="entry name" value="DUF5923 DOMAIN-CONTAINING PROTEIN"/>
    <property type="match status" value="1"/>
</dbReference>
<keyword evidence="4" id="KW-1185">Reference proteome</keyword>
<dbReference type="GeneID" id="9526672"/>
<dbReference type="STRING" id="663331.D4ALP7"/>
<dbReference type="AlphaFoldDB" id="D4ALP7"/>
<feature type="region of interest" description="Disordered" evidence="1">
    <location>
        <begin position="208"/>
        <end position="237"/>
    </location>
</feature>
<protein>
    <recommendedName>
        <fullName evidence="2">HAM1-like N-terminal domain-containing protein</fullName>
    </recommendedName>
</protein>
<reference evidence="4" key="1">
    <citation type="journal article" date="2011" name="Genome Biol.">
        <title>Comparative and functional genomics provide insights into the pathogenicity of dermatophytic fungi.</title>
        <authorList>
            <person name="Burmester A."/>
            <person name="Shelest E."/>
            <person name="Gloeckner G."/>
            <person name="Heddergott C."/>
            <person name="Schindler S."/>
            <person name="Staib P."/>
            <person name="Heidel A."/>
            <person name="Felder M."/>
            <person name="Petzold A."/>
            <person name="Szafranski K."/>
            <person name="Feuermann M."/>
            <person name="Pedruzzi I."/>
            <person name="Priebe S."/>
            <person name="Groth M."/>
            <person name="Winkler R."/>
            <person name="Li W."/>
            <person name="Kniemeyer O."/>
            <person name="Schroeckh V."/>
            <person name="Hertweck C."/>
            <person name="Hube B."/>
            <person name="White T.C."/>
            <person name="Platzer M."/>
            <person name="Guthke R."/>
            <person name="Heitman J."/>
            <person name="Woestemeyer J."/>
            <person name="Zipfel P.F."/>
            <person name="Monod M."/>
            <person name="Brakhage A.A."/>
        </authorList>
    </citation>
    <scope>NUCLEOTIDE SEQUENCE [LARGE SCALE GENOMIC DNA]</scope>
    <source>
        <strain evidence="4">ATCC MYA-4681 / CBS 112371</strain>
    </source>
</reference>
<dbReference type="Proteomes" id="UP000008866">
    <property type="component" value="Unassembled WGS sequence"/>
</dbReference>
<gene>
    <name evidence="3" type="ORF">ARB_05245</name>
</gene>
<dbReference type="PANTHER" id="PTHR31138">
    <property type="entry name" value="CHROMOSOME 19, WHOLE GENOME SHOTGUN SEQUENCE"/>
    <property type="match status" value="1"/>
</dbReference>
<evidence type="ECO:0000259" key="2">
    <source>
        <dbReference type="Pfam" id="PF19343"/>
    </source>
</evidence>
<dbReference type="KEGG" id="abe:ARB_05245"/>
<dbReference type="GO" id="GO:0008289">
    <property type="term" value="F:lipid binding"/>
    <property type="evidence" value="ECO:0007669"/>
    <property type="project" value="InterPro"/>
</dbReference>
<dbReference type="OMA" id="PRYEDDT"/>
<dbReference type="InterPro" id="IPR045967">
    <property type="entry name" value="HAM1-like_N"/>
</dbReference>
<proteinExistence type="predicted"/>
<dbReference type="EMBL" id="ABSU01000002">
    <property type="protein sequence ID" value="EFE36306.1"/>
    <property type="molecule type" value="Genomic_DNA"/>
</dbReference>
<organism evidence="3 4">
    <name type="scientific">Arthroderma benhamiae (strain ATCC MYA-4681 / CBS 112371)</name>
    <name type="common">Trichophyton mentagrophytes</name>
    <dbReference type="NCBI Taxonomy" id="663331"/>
    <lineage>
        <taxon>Eukaryota</taxon>
        <taxon>Fungi</taxon>
        <taxon>Dikarya</taxon>
        <taxon>Ascomycota</taxon>
        <taxon>Pezizomycotina</taxon>
        <taxon>Eurotiomycetes</taxon>
        <taxon>Eurotiomycetidae</taxon>
        <taxon>Onygenales</taxon>
        <taxon>Arthrodermataceae</taxon>
        <taxon>Trichophyton</taxon>
    </lineage>
</organism>
<dbReference type="HOGENOM" id="CLU_013290_0_0_1"/>
<evidence type="ECO:0000313" key="3">
    <source>
        <dbReference type="EMBL" id="EFE36306.1"/>
    </source>
</evidence>
<evidence type="ECO:0000256" key="1">
    <source>
        <dbReference type="SAM" id="MobiDB-lite"/>
    </source>
</evidence>
<dbReference type="RefSeq" id="XP_003016951.1">
    <property type="nucleotide sequence ID" value="XM_003016905.1"/>
</dbReference>
<accession>D4ALP7</accession>
<dbReference type="InterPro" id="IPR017943">
    <property type="entry name" value="Bactericidal_perm-incr_a/b_dom"/>
</dbReference>
<dbReference type="Pfam" id="PF19343">
    <property type="entry name" value="HAM1_N"/>
    <property type="match status" value="1"/>
</dbReference>
<dbReference type="eggNOG" id="ENOG502SIPH">
    <property type="taxonomic scope" value="Eukaryota"/>
</dbReference>
<evidence type="ECO:0000313" key="4">
    <source>
        <dbReference type="Proteomes" id="UP000008866"/>
    </source>
</evidence>
<feature type="compositionally biased region" description="Basic and acidic residues" evidence="1">
    <location>
        <begin position="7"/>
        <end position="17"/>
    </location>
</feature>
<feature type="region of interest" description="Disordered" evidence="1">
    <location>
        <begin position="1"/>
        <end position="26"/>
    </location>
</feature>
<comment type="caution">
    <text evidence="3">The sequence shown here is derived from an EMBL/GenBank/DDBJ whole genome shotgun (WGS) entry which is preliminary data.</text>
</comment>